<dbReference type="OrthoDB" id="3366231at2759"/>
<accession>A0A2X0L562</accession>
<proteinExistence type="predicted"/>
<evidence type="ECO:0000313" key="2">
    <source>
        <dbReference type="Proteomes" id="UP000249723"/>
    </source>
</evidence>
<gene>
    <name evidence="1" type="ORF">BZ3500_MVSOF-1268-A1-R1_CHR6-3G08948</name>
</gene>
<dbReference type="Proteomes" id="UP000249723">
    <property type="component" value="Unassembled WGS sequence"/>
</dbReference>
<dbReference type="STRING" id="289078.A0A2X0L562"/>
<dbReference type="AlphaFoldDB" id="A0A2X0L562"/>
<keyword evidence="2" id="KW-1185">Reference proteome</keyword>
<evidence type="ECO:0000313" key="1">
    <source>
        <dbReference type="EMBL" id="SCZ93881.1"/>
    </source>
</evidence>
<reference evidence="2" key="1">
    <citation type="submission" date="2016-10" db="EMBL/GenBank/DDBJ databases">
        <authorList>
            <person name="Jeantristanb JTB J.-T."/>
            <person name="Ricardo R."/>
        </authorList>
    </citation>
    <scope>NUCLEOTIDE SEQUENCE [LARGE SCALE GENOMIC DNA]</scope>
</reference>
<sequence>MRMKMTRRTKRVVMVKVKEKRSRWIDPSRSQLFAYYSHDRDNYFSIPHCTQRLSSKNLRLTTTQSITDSVANGLTPDQIGRSVISGLTFKNRRRGIKQCYQDAMACDPEWPETKAALWPDDKACNHPELILRVFEAKLNRLCGDLSGTKQRAGYFGDEWRTVSLLYFVLCFSASAEMLKSRILFDSSAI</sequence>
<dbReference type="EMBL" id="FMWP01000048">
    <property type="protein sequence ID" value="SCZ93881.1"/>
    <property type="molecule type" value="Genomic_DNA"/>
</dbReference>
<name>A0A2X0L562_9BASI</name>
<organism evidence="1 2">
    <name type="scientific">Microbotryum saponariae</name>
    <dbReference type="NCBI Taxonomy" id="289078"/>
    <lineage>
        <taxon>Eukaryota</taxon>
        <taxon>Fungi</taxon>
        <taxon>Dikarya</taxon>
        <taxon>Basidiomycota</taxon>
        <taxon>Pucciniomycotina</taxon>
        <taxon>Microbotryomycetes</taxon>
        <taxon>Microbotryales</taxon>
        <taxon>Microbotryaceae</taxon>
        <taxon>Microbotryum</taxon>
    </lineage>
</organism>
<protein>
    <submittedName>
        <fullName evidence="1">BZ3500_MvSof-1268-A1-R1_Chr6-3g08948 protein</fullName>
    </submittedName>
</protein>